<dbReference type="Proteomes" id="UP000193218">
    <property type="component" value="Unassembled WGS sequence"/>
</dbReference>
<dbReference type="Pfam" id="PF07452">
    <property type="entry name" value="CHRD"/>
    <property type="match status" value="1"/>
</dbReference>
<keyword evidence="4" id="KW-1185">Reference proteome</keyword>
<dbReference type="InterPro" id="IPR010895">
    <property type="entry name" value="CHRD"/>
</dbReference>
<organism evidence="3 4">
    <name type="scientific">Kockovaella imperatae</name>
    <dbReference type="NCBI Taxonomy" id="4999"/>
    <lineage>
        <taxon>Eukaryota</taxon>
        <taxon>Fungi</taxon>
        <taxon>Dikarya</taxon>
        <taxon>Basidiomycota</taxon>
        <taxon>Agaricomycotina</taxon>
        <taxon>Tremellomycetes</taxon>
        <taxon>Tremellales</taxon>
        <taxon>Cuniculitremaceae</taxon>
        <taxon>Kockovaella</taxon>
    </lineage>
</organism>
<name>A0A1Y1UB00_9TREE</name>
<evidence type="ECO:0000313" key="3">
    <source>
        <dbReference type="EMBL" id="ORX35213.1"/>
    </source>
</evidence>
<dbReference type="SMART" id="SM00754">
    <property type="entry name" value="CHRD"/>
    <property type="match status" value="1"/>
</dbReference>
<proteinExistence type="predicted"/>
<comment type="caution">
    <text evidence="3">The sequence shown here is derived from an EMBL/GenBank/DDBJ whole genome shotgun (WGS) entry which is preliminary data.</text>
</comment>
<feature type="chain" id="PRO_5012914659" description="CHRD domain-containing protein" evidence="1">
    <location>
        <begin position="17"/>
        <end position="223"/>
    </location>
</feature>
<dbReference type="AlphaFoldDB" id="A0A1Y1UB00"/>
<dbReference type="OrthoDB" id="3554264at2759"/>
<sequence>MKFALVLVVCSTLVVAAPTWNDKQSWKDESRHHWEEKHKEWNDDHADWTGDHKSEHKDIHAAFPFEFTSILKAYAGPDQVVNNSQVAVPGLEKGFGMFQFGLNSHEDVICYNISVYIKGNYSSPAVTATHIHQAPKGRAGPPRIAFPNPQPHGNTSLDEYAWRYSLGCLQGPFKTGIVNNGTDTGAGFTVKDLEDTPWEFFADTHTADFPAGAIRGQIYGYNP</sequence>
<feature type="domain" description="CHRD" evidence="2">
    <location>
        <begin position="69"/>
        <end position="220"/>
    </location>
</feature>
<keyword evidence="1" id="KW-0732">Signal</keyword>
<accession>A0A1Y1UB00</accession>
<dbReference type="GeneID" id="33561065"/>
<gene>
    <name evidence="3" type="ORF">BD324DRAFT_81552</name>
</gene>
<feature type="signal peptide" evidence="1">
    <location>
        <begin position="1"/>
        <end position="16"/>
    </location>
</feature>
<dbReference type="InParanoid" id="A0A1Y1UB00"/>
<reference evidence="3 4" key="1">
    <citation type="submission" date="2017-03" db="EMBL/GenBank/DDBJ databases">
        <title>Widespread Adenine N6-methylation of Active Genes in Fungi.</title>
        <authorList>
            <consortium name="DOE Joint Genome Institute"/>
            <person name="Mondo S.J."/>
            <person name="Dannebaum R.O."/>
            <person name="Kuo R.C."/>
            <person name="Louie K.B."/>
            <person name="Bewick A.J."/>
            <person name="Labutti K."/>
            <person name="Haridas S."/>
            <person name="Kuo A."/>
            <person name="Salamov A."/>
            <person name="Ahrendt S.R."/>
            <person name="Lau R."/>
            <person name="Bowen B.P."/>
            <person name="Lipzen A."/>
            <person name="Sullivan W."/>
            <person name="Andreopoulos W.B."/>
            <person name="Clum A."/>
            <person name="Lindquist E."/>
            <person name="Daum C."/>
            <person name="Northen T.R."/>
            <person name="Ramamoorthy G."/>
            <person name="Schmitz R.J."/>
            <person name="Gryganskyi A."/>
            <person name="Culley D."/>
            <person name="Magnuson J."/>
            <person name="James T.Y."/>
            <person name="O'Malley M.A."/>
            <person name="Stajich J.E."/>
            <person name="Spatafora J.W."/>
            <person name="Visel A."/>
            <person name="Grigoriev I.V."/>
        </authorList>
    </citation>
    <scope>NUCLEOTIDE SEQUENCE [LARGE SCALE GENOMIC DNA]</scope>
    <source>
        <strain evidence="3 4">NRRL Y-17943</strain>
    </source>
</reference>
<protein>
    <recommendedName>
        <fullName evidence="2">CHRD domain-containing protein</fullName>
    </recommendedName>
</protein>
<evidence type="ECO:0000313" key="4">
    <source>
        <dbReference type="Proteomes" id="UP000193218"/>
    </source>
</evidence>
<dbReference type="EMBL" id="NBSH01000011">
    <property type="protein sequence ID" value="ORX35213.1"/>
    <property type="molecule type" value="Genomic_DNA"/>
</dbReference>
<evidence type="ECO:0000259" key="2">
    <source>
        <dbReference type="SMART" id="SM00754"/>
    </source>
</evidence>
<evidence type="ECO:0000256" key="1">
    <source>
        <dbReference type="SAM" id="SignalP"/>
    </source>
</evidence>
<dbReference type="RefSeq" id="XP_021869403.1">
    <property type="nucleotide sequence ID" value="XM_022019256.1"/>
</dbReference>